<dbReference type="Pfam" id="PF04782">
    <property type="entry name" value="DUF632"/>
    <property type="match status" value="1"/>
</dbReference>
<accession>A0A9D4V272</accession>
<feature type="domain" description="DUF632" evidence="2">
    <location>
        <begin position="214"/>
        <end position="532"/>
    </location>
</feature>
<reference evidence="4" key="1">
    <citation type="submission" date="2021-01" db="EMBL/GenBank/DDBJ databases">
        <title>Adiantum capillus-veneris genome.</title>
        <authorList>
            <person name="Fang Y."/>
            <person name="Liao Q."/>
        </authorList>
    </citation>
    <scope>NUCLEOTIDE SEQUENCE</scope>
    <source>
        <strain evidence="4">H3</strain>
        <tissue evidence="4">Leaf</tissue>
    </source>
</reference>
<dbReference type="PANTHER" id="PTHR21450">
    <property type="entry name" value="PROTEIN ALTERED PHOSPHATE STARVATION RESPONSE 1"/>
    <property type="match status" value="1"/>
</dbReference>
<comment type="caution">
    <text evidence="4">The sequence shown here is derived from an EMBL/GenBank/DDBJ whole genome shotgun (WGS) entry which is preliminary data.</text>
</comment>
<dbReference type="InterPro" id="IPR006868">
    <property type="entry name" value="DUF630"/>
</dbReference>
<evidence type="ECO:0000313" key="4">
    <source>
        <dbReference type="EMBL" id="KAI5077928.1"/>
    </source>
</evidence>
<keyword evidence="5" id="KW-1185">Reference proteome</keyword>
<dbReference type="Pfam" id="PF04783">
    <property type="entry name" value="DUF630"/>
    <property type="match status" value="1"/>
</dbReference>
<evidence type="ECO:0000259" key="3">
    <source>
        <dbReference type="Pfam" id="PF04783"/>
    </source>
</evidence>
<dbReference type="InterPro" id="IPR006867">
    <property type="entry name" value="DUF632"/>
</dbReference>
<dbReference type="OrthoDB" id="1919226at2759"/>
<evidence type="ECO:0000256" key="1">
    <source>
        <dbReference type="SAM" id="MobiDB-lite"/>
    </source>
</evidence>
<dbReference type="AlphaFoldDB" id="A0A9D4V272"/>
<proteinExistence type="predicted"/>
<evidence type="ECO:0000313" key="5">
    <source>
        <dbReference type="Proteomes" id="UP000886520"/>
    </source>
</evidence>
<feature type="domain" description="DUF630" evidence="3">
    <location>
        <begin position="1"/>
        <end position="59"/>
    </location>
</feature>
<feature type="region of interest" description="Disordered" evidence="1">
    <location>
        <begin position="102"/>
        <end position="124"/>
    </location>
</feature>
<dbReference type="EMBL" id="JABFUD020000007">
    <property type="protein sequence ID" value="KAI5077928.1"/>
    <property type="molecule type" value="Genomic_DNA"/>
</dbReference>
<organism evidence="4 5">
    <name type="scientific">Adiantum capillus-veneris</name>
    <name type="common">Maidenhair fern</name>
    <dbReference type="NCBI Taxonomy" id="13818"/>
    <lineage>
        <taxon>Eukaryota</taxon>
        <taxon>Viridiplantae</taxon>
        <taxon>Streptophyta</taxon>
        <taxon>Embryophyta</taxon>
        <taxon>Tracheophyta</taxon>
        <taxon>Polypodiopsida</taxon>
        <taxon>Polypodiidae</taxon>
        <taxon>Polypodiales</taxon>
        <taxon>Pteridineae</taxon>
        <taxon>Pteridaceae</taxon>
        <taxon>Vittarioideae</taxon>
        <taxon>Adiantum</taxon>
    </lineage>
</organism>
<feature type="compositionally biased region" description="Low complexity" evidence="1">
    <location>
        <begin position="111"/>
        <end position="124"/>
    </location>
</feature>
<sequence length="678" mass="75479">MGCINSKLRAEDVVGRCRARKRLIKQAVEQRHAFAAAHVAYSMALRSTGAALRQFAEEEGAFSALAGQRIGGPLAASGTSIPELPPPPPPPLLFHDVDTTFSSAQTTDEASPSQPLPTTTTTCTSPARNRLEELPISTPPAPSIITSDHHIAQQLAISNCAPPIPVDVHHTCLTADEYHDEQAALPEGVADLRNLDEFSCSDMLRLSTVKKDLPQIAREVDEEFLKASAGGADVARTLETCHPQAAISGDLMLKARRNFKSAKVFSAFSWNWSRSALIQLGNRATNDLNDAKKGSHALTLERLAAWEKKLFEEVKVVEALRAEQHKKCSLLRRQEMRGEDAADIDKTRDEVKRLHSLILVCNHGIASTLEAIEDLRDDELHPQLVQLIAGLMNMWVTMHQSHARQTRIVVYIKNIDAAMSQEPTSKSHHQATIQLEKELLGWHESFCKLVASQRGYVSALYGWIKLSCIPIPTGKAQDKYSTEAGCDDDEDHGKEHDLQETYRLCEEWQRALACLPDRVATDAIKSLAEVVKAMVEKQGEEMTQRRKAEKLEKQWQKKVRALQPQVELEEEELAEEARGRRRRMRRRLRWEEGPVEEEEGGVVAGGMQVLMERKAVIAGMRKRIEGEMTKHYRAVQDTRVSTMNNLQTGLPGALEAMAGFSAVCSHAFQDLFSLITPC</sequence>
<name>A0A9D4V272_ADICA</name>
<dbReference type="PANTHER" id="PTHR21450:SF23">
    <property type="entry name" value="PROTEIN ALTERED PHOSPHATE STARVATION RESPONSE 1"/>
    <property type="match status" value="1"/>
</dbReference>
<dbReference type="Proteomes" id="UP000886520">
    <property type="component" value="Chromosome 7"/>
</dbReference>
<gene>
    <name evidence="4" type="ORF">GOP47_0007752</name>
</gene>
<protein>
    <recommendedName>
        <fullName evidence="6">Nitrate regulatory gene2 protein</fullName>
    </recommendedName>
</protein>
<evidence type="ECO:0000259" key="2">
    <source>
        <dbReference type="Pfam" id="PF04782"/>
    </source>
</evidence>
<evidence type="ECO:0008006" key="6">
    <source>
        <dbReference type="Google" id="ProtNLM"/>
    </source>
</evidence>